<reference evidence="2 3" key="1">
    <citation type="submission" date="2011-04" db="EMBL/GenBank/DDBJ databases">
        <authorList>
            <person name="Muzny D."/>
            <person name="Qin X."/>
            <person name="Deng J."/>
            <person name="Jiang H."/>
            <person name="Liu Y."/>
            <person name="Qu J."/>
            <person name="Song X.-Z."/>
            <person name="Zhang L."/>
            <person name="Thornton R."/>
            <person name="Coyle M."/>
            <person name="Francisco L."/>
            <person name="Jackson L."/>
            <person name="Javaid M."/>
            <person name="Korchina V."/>
            <person name="Kovar C."/>
            <person name="Mata R."/>
            <person name="Mathew T."/>
            <person name="Ngo R."/>
            <person name="Nguyen L."/>
            <person name="Nguyen N."/>
            <person name="Okwuonu G."/>
            <person name="Ongeri F."/>
            <person name="Pham C."/>
            <person name="Simmons D."/>
            <person name="Wilczek-Boney K."/>
            <person name="Hale W."/>
            <person name="Jakkamsetti A."/>
            <person name="Pham P."/>
            <person name="Ruth R."/>
            <person name="San Lucas F."/>
            <person name="Warren J."/>
            <person name="Zhang J."/>
            <person name="Zhao Z."/>
            <person name="Zhou C."/>
            <person name="Zhu D."/>
            <person name="Lee S."/>
            <person name="Bess C."/>
            <person name="Blankenburg K."/>
            <person name="Forbes L."/>
            <person name="Fu Q."/>
            <person name="Gubbala S."/>
            <person name="Hirani K."/>
            <person name="Jayaseelan J.C."/>
            <person name="Lara F."/>
            <person name="Munidasa M."/>
            <person name="Palculict T."/>
            <person name="Patil S."/>
            <person name="Pu L.-L."/>
            <person name="Saada N."/>
            <person name="Tang L."/>
            <person name="Weissenberger G."/>
            <person name="Zhu Y."/>
            <person name="Hemphill L."/>
            <person name="Shang Y."/>
            <person name="Youmans B."/>
            <person name="Ayvaz T."/>
            <person name="Ross M."/>
            <person name="Santibanez J."/>
            <person name="Aqrawi P."/>
            <person name="Gross S."/>
            <person name="Joshi V."/>
            <person name="Fowler G."/>
            <person name="Nazareth L."/>
            <person name="Reid J."/>
            <person name="Worley K."/>
            <person name="Petrosino J."/>
            <person name="Highlander S."/>
            <person name="Gibbs R."/>
        </authorList>
    </citation>
    <scope>NUCLEOTIDE SEQUENCE [LARGE SCALE GENOMIC DNA]</scope>
    <source>
        <strain evidence="2 3">DSM 3688</strain>
    </source>
</reference>
<protein>
    <recommendedName>
        <fullName evidence="1">Sulfatase-modifying factor enzyme-like domain-containing protein</fullName>
    </recommendedName>
</protein>
<dbReference type="Gene3D" id="3.90.1580.10">
    <property type="entry name" value="paralog of FGE (formylglycine-generating enzyme)"/>
    <property type="match status" value="2"/>
</dbReference>
<dbReference type="InterPro" id="IPR051043">
    <property type="entry name" value="Sulfatase_Mod_Factor_Kinase"/>
</dbReference>
<dbReference type="InterPro" id="IPR042095">
    <property type="entry name" value="SUMF_sf"/>
</dbReference>
<dbReference type="EMBL" id="AFPW01000006">
    <property type="protein sequence ID" value="EGQ16755.1"/>
    <property type="molecule type" value="Genomic_DNA"/>
</dbReference>
<feature type="domain" description="Sulfatase-modifying factor enzyme-like" evidence="1">
    <location>
        <begin position="72"/>
        <end position="489"/>
    </location>
</feature>
<dbReference type="PANTHER" id="PTHR23150:SF19">
    <property type="entry name" value="FORMYLGLYCINE-GENERATING ENZYME"/>
    <property type="match status" value="1"/>
</dbReference>
<dbReference type="InterPro" id="IPR005532">
    <property type="entry name" value="SUMF_dom"/>
</dbReference>
<organism evidence="2 3">
    <name type="scientific">Prevotella dentalis (strain ATCC 49559 / DSM 3688 / JCM 13448 / NCTC 12043 / ES 2772)</name>
    <name type="common">Mitsuokella dentalis</name>
    <dbReference type="NCBI Taxonomy" id="908937"/>
    <lineage>
        <taxon>Bacteria</taxon>
        <taxon>Pseudomonadati</taxon>
        <taxon>Bacteroidota</taxon>
        <taxon>Bacteroidia</taxon>
        <taxon>Bacteroidales</taxon>
        <taxon>Prevotellaceae</taxon>
        <taxon>Prevotella</taxon>
    </lineage>
</organism>
<dbReference type="GO" id="GO:0120147">
    <property type="term" value="F:formylglycine-generating oxidase activity"/>
    <property type="evidence" value="ECO:0007669"/>
    <property type="project" value="TreeGrafter"/>
</dbReference>
<dbReference type="STRING" id="908937.Prede_0179"/>
<sequence length="502" mass="57253">MQKNAGAKQRQKIEMTNLSSYMGKKTIVALCLAAVATTLTGCFSAKSASASGRGGEVVGVSGKTFTEPTPYGMTRINRGYLKMGLQGQDSLWGKKTPVKDISVDGFWMDETEVTNSQYKQFVMWVRDSILRTRLADPSYGGDESYMITEDKHGDPVKPHLNWNKRLPRKPTEDEQRAIESLYVTNPVTGEKLLDYSQMNYRYEVYDYVTAALRRNRLNPEERNLNTDMAADPDETVMISKDTAYIDDNGRIVSETINRPLSGPWDFLNTYIVNIYPDTTCWVNDFQNSENETYLRNYFTNPAYNDYPVVGVTWEQANAFCAWRTDYLLKGLGAEARYIQRYRLPTEAEWEYAARGKDQTEFPWENADVANGNGCFYANFKPDRGNYTKDGNLISSKVASYSPNTNGLYDMAGNVAEWTSTIYTEAGVDAMNDLNPQLDYKAAREDPYKLKKKSVRGGSWKDPESYIRSAWRTWEYQNQPRSYIGFRCARSLANSITSKQKKR</sequence>
<evidence type="ECO:0000259" key="1">
    <source>
        <dbReference type="Pfam" id="PF03781"/>
    </source>
</evidence>
<dbReference type="InterPro" id="IPR016187">
    <property type="entry name" value="CTDL_fold"/>
</dbReference>
<comment type="caution">
    <text evidence="2">The sequence shown here is derived from an EMBL/GenBank/DDBJ whole genome shotgun (WGS) entry which is preliminary data.</text>
</comment>
<dbReference type="AlphaFoldDB" id="F9D176"/>
<gene>
    <name evidence="2" type="ORF">HMPREF9136_0604</name>
</gene>
<evidence type="ECO:0000313" key="2">
    <source>
        <dbReference type="EMBL" id="EGQ16755.1"/>
    </source>
</evidence>
<dbReference type="eggNOG" id="COG1262">
    <property type="taxonomic scope" value="Bacteria"/>
</dbReference>
<dbReference type="Pfam" id="PF03781">
    <property type="entry name" value="FGE-sulfatase"/>
    <property type="match status" value="1"/>
</dbReference>
<evidence type="ECO:0000313" key="3">
    <source>
        <dbReference type="Proteomes" id="UP000007820"/>
    </source>
</evidence>
<accession>F9D176</accession>
<dbReference type="PANTHER" id="PTHR23150">
    <property type="entry name" value="SULFATASE MODIFYING FACTOR 1, 2"/>
    <property type="match status" value="1"/>
</dbReference>
<dbReference type="Proteomes" id="UP000007820">
    <property type="component" value="Unassembled WGS sequence"/>
</dbReference>
<name>F9D176_PREDD</name>
<proteinExistence type="predicted"/>
<dbReference type="SUPFAM" id="SSF56436">
    <property type="entry name" value="C-type lectin-like"/>
    <property type="match status" value="1"/>
</dbReference>